<dbReference type="SUPFAM" id="SSF109604">
    <property type="entry name" value="HD-domain/PDEase-like"/>
    <property type="match status" value="1"/>
</dbReference>
<organism evidence="2 3">
    <name type="scientific">Stagnimonas aquatica</name>
    <dbReference type="NCBI Taxonomy" id="2689987"/>
    <lineage>
        <taxon>Bacteria</taxon>
        <taxon>Pseudomonadati</taxon>
        <taxon>Pseudomonadota</taxon>
        <taxon>Gammaproteobacteria</taxon>
        <taxon>Nevskiales</taxon>
        <taxon>Nevskiaceae</taxon>
        <taxon>Stagnimonas</taxon>
    </lineage>
</organism>
<proteinExistence type="predicted"/>
<sequence>MLLTQVALLDQLLEHYAAQLGADRQAYRNHCYRVLNCAARFADDNRPETLDKLAITIAFHDLGIWTDRTFDYLAPSEQRARDYLAETGRADWAEEVGAMVREHHKLRHYHGSPLVEAMRKADWCDVSLGLLGFGLPRSYRRELRATFPNAGFHWRLVQLSLRRLLSHPLSPLPMLRY</sequence>
<dbReference type="AlphaFoldDB" id="A0A3N0V224"/>
<dbReference type="Pfam" id="PF01966">
    <property type="entry name" value="HD"/>
    <property type="match status" value="1"/>
</dbReference>
<dbReference type="RefSeq" id="WP_123212752.1">
    <property type="nucleotide sequence ID" value="NZ_RJVO01000008.1"/>
</dbReference>
<evidence type="ECO:0000313" key="3">
    <source>
        <dbReference type="Proteomes" id="UP000282106"/>
    </source>
</evidence>
<dbReference type="Proteomes" id="UP000282106">
    <property type="component" value="Unassembled WGS sequence"/>
</dbReference>
<reference evidence="2 3" key="1">
    <citation type="submission" date="2018-10" db="EMBL/GenBank/DDBJ databases">
        <authorList>
            <person name="Chen W.-M."/>
        </authorList>
    </citation>
    <scope>NUCLEOTIDE SEQUENCE [LARGE SCALE GENOMIC DNA]</scope>
    <source>
        <strain evidence="2 3">THS-13</strain>
    </source>
</reference>
<dbReference type="InterPro" id="IPR006674">
    <property type="entry name" value="HD_domain"/>
</dbReference>
<name>A0A3N0V224_9GAMM</name>
<evidence type="ECO:0000259" key="1">
    <source>
        <dbReference type="Pfam" id="PF01966"/>
    </source>
</evidence>
<protein>
    <submittedName>
        <fullName evidence="2">HD domain-containing protein</fullName>
    </submittedName>
</protein>
<gene>
    <name evidence="2" type="ORF">ED208_15130</name>
</gene>
<dbReference type="EMBL" id="RJVO01000008">
    <property type="protein sequence ID" value="ROH86763.1"/>
    <property type="molecule type" value="Genomic_DNA"/>
</dbReference>
<dbReference type="Gene3D" id="1.10.3210.10">
    <property type="entry name" value="Hypothetical protein af1432"/>
    <property type="match status" value="1"/>
</dbReference>
<comment type="caution">
    <text evidence="2">The sequence shown here is derived from an EMBL/GenBank/DDBJ whole genome shotgun (WGS) entry which is preliminary data.</text>
</comment>
<dbReference type="InParanoid" id="A0A3N0V224"/>
<accession>A0A3N0V224</accession>
<evidence type="ECO:0000313" key="2">
    <source>
        <dbReference type="EMBL" id="ROH86763.1"/>
    </source>
</evidence>
<keyword evidence="3" id="KW-1185">Reference proteome</keyword>
<feature type="domain" description="HD" evidence="1">
    <location>
        <begin position="29"/>
        <end position="121"/>
    </location>
</feature>